<reference evidence="2" key="1">
    <citation type="submission" date="2014-05" db="EMBL/GenBank/DDBJ databases">
        <authorList>
            <person name="Chronopoulou M."/>
        </authorList>
    </citation>
    <scope>NUCLEOTIDE SEQUENCE</scope>
    <source>
        <tissue evidence="2">Whole organism</tissue>
    </source>
</reference>
<accession>A0A0K2TSP8</accession>
<evidence type="ECO:0000256" key="1">
    <source>
        <dbReference type="SAM" id="MobiDB-lite"/>
    </source>
</evidence>
<feature type="region of interest" description="Disordered" evidence="1">
    <location>
        <begin position="1"/>
        <end position="32"/>
    </location>
</feature>
<sequence length="167" mass="19040">MQSNAILKPPDYLSFSSPPLRPTRASTSSQRLQLEHQPQKALESEMFNEEEVYTLTDMFCQLSRETLPSEFLLIKSPKLSLVKLEVTEDKGLEIKASVEIEDNLTFKVFLRYQRISNTSVSHCLGLKSNKINSVTEAINIAAYLGSKEQLTQYDTCEVIMSLLYRLK</sequence>
<protein>
    <submittedName>
        <fullName evidence="2">Uncharacterized protein</fullName>
    </submittedName>
</protein>
<name>A0A0K2TSP8_LEPSM</name>
<organism evidence="2">
    <name type="scientific">Lepeophtheirus salmonis</name>
    <name type="common">Salmon louse</name>
    <name type="synonym">Caligus salmonis</name>
    <dbReference type="NCBI Taxonomy" id="72036"/>
    <lineage>
        <taxon>Eukaryota</taxon>
        <taxon>Metazoa</taxon>
        <taxon>Ecdysozoa</taxon>
        <taxon>Arthropoda</taxon>
        <taxon>Crustacea</taxon>
        <taxon>Multicrustacea</taxon>
        <taxon>Hexanauplia</taxon>
        <taxon>Copepoda</taxon>
        <taxon>Siphonostomatoida</taxon>
        <taxon>Caligidae</taxon>
        <taxon>Lepeophtheirus</taxon>
    </lineage>
</organism>
<proteinExistence type="predicted"/>
<dbReference type="EMBL" id="HACA01011336">
    <property type="protein sequence ID" value="CDW28697.1"/>
    <property type="molecule type" value="Transcribed_RNA"/>
</dbReference>
<evidence type="ECO:0000313" key="2">
    <source>
        <dbReference type="EMBL" id="CDW28697.1"/>
    </source>
</evidence>
<dbReference type="AlphaFoldDB" id="A0A0K2TSP8"/>